<gene>
    <name evidence="2" type="ORF">HDA43_006127</name>
</gene>
<feature type="transmembrane region" description="Helical" evidence="1">
    <location>
        <begin position="7"/>
        <end position="31"/>
    </location>
</feature>
<keyword evidence="1" id="KW-0812">Transmembrane</keyword>
<name>A0A852V719_9ACTN</name>
<accession>A0A852V719</accession>
<evidence type="ECO:0000256" key="1">
    <source>
        <dbReference type="SAM" id="Phobius"/>
    </source>
</evidence>
<dbReference type="Proteomes" id="UP000576393">
    <property type="component" value="Unassembled WGS sequence"/>
</dbReference>
<keyword evidence="3" id="KW-1185">Reference proteome</keyword>
<feature type="transmembrane region" description="Helical" evidence="1">
    <location>
        <begin position="69"/>
        <end position="86"/>
    </location>
</feature>
<comment type="caution">
    <text evidence="2">The sequence shown here is derived from an EMBL/GenBank/DDBJ whole genome shotgun (WGS) entry which is preliminary data.</text>
</comment>
<evidence type="ECO:0000313" key="2">
    <source>
        <dbReference type="EMBL" id="NYF43900.1"/>
    </source>
</evidence>
<feature type="transmembrane region" description="Helical" evidence="1">
    <location>
        <begin position="43"/>
        <end position="62"/>
    </location>
</feature>
<keyword evidence="1" id="KW-0472">Membrane</keyword>
<organism evidence="2 3">
    <name type="scientific">Streptosporangium sandarakinum</name>
    <dbReference type="NCBI Taxonomy" id="1260955"/>
    <lineage>
        <taxon>Bacteria</taxon>
        <taxon>Bacillati</taxon>
        <taxon>Actinomycetota</taxon>
        <taxon>Actinomycetes</taxon>
        <taxon>Streptosporangiales</taxon>
        <taxon>Streptosporangiaceae</taxon>
        <taxon>Streptosporangium</taxon>
    </lineage>
</organism>
<protein>
    <submittedName>
        <fullName evidence="2">Uncharacterized protein</fullName>
    </submittedName>
</protein>
<keyword evidence="1" id="KW-1133">Transmembrane helix</keyword>
<dbReference type="EMBL" id="JACCCO010000003">
    <property type="protein sequence ID" value="NYF43900.1"/>
    <property type="molecule type" value="Genomic_DNA"/>
</dbReference>
<proteinExistence type="predicted"/>
<sequence>MPVEITALMVLMWLQTGLGAVMTFIAFAFLVMMGLPSLDVLPWHIYLFVVPLLVPGPLSVLIAMRRRGAWVAAVVIEGLAALEYGGTAFTLFGVFNIVVAGVALALTILFLLFRSKRTSWFER</sequence>
<evidence type="ECO:0000313" key="3">
    <source>
        <dbReference type="Proteomes" id="UP000576393"/>
    </source>
</evidence>
<dbReference type="RefSeq" id="WP_179827688.1">
    <property type="nucleotide sequence ID" value="NZ_JACCCO010000003.1"/>
</dbReference>
<feature type="transmembrane region" description="Helical" evidence="1">
    <location>
        <begin position="92"/>
        <end position="113"/>
    </location>
</feature>
<dbReference type="AlphaFoldDB" id="A0A852V719"/>
<reference evidence="2 3" key="1">
    <citation type="submission" date="2020-07" db="EMBL/GenBank/DDBJ databases">
        <title>Sequencing the genomes of 1000 actinobacteria strains.</title>
        <authorList>
            <person name="Klenk H.-P."/>
        </authorList>
    </citation>
    <scope>NUCLEOTIDE SEQUENCE [LARGE SCALE GENOMIC DNA]</scope>
    <source>
        <strain evidence="2 3">DSM 45763</strain>
    </source>
</reference>